<gene>
    <name evidence="2" type="ORF">SNAT2548_LOCUS12297</name>
</gene>
<evidence type="ECO:0000313" key="3">
    <source>
        <dbReference type="Proteomes" id="UP000604046"/>
    </source>
</evidence>
<protein>
    <submittedName>
        <fullName evidence="2">Uncharacterized protein</fullName>
    </submittedName>
</protein>
<accession>A0A812LNA5</accession>
<feature type="region of interest" description="Disordered" evidence="1">
    <location>
        <begin position="102"/>
        <end position="124"/>
    </location>
</feature>
<dbReference type="EMBL" id="CAJNDS010001169">
    <property type="protein sequence ID" value="CAE7250409.1"/>
    <property type="molecule type" value="Genomic_DNA"/>
</dbReference>
<dbReference type="AlphaFoldDB" id="A0A812LNA5"/>
<comment type="caution">
    <text evidence="2">The sequence shown here is derived from an EMBL/GenBank/DDBJ whole genome shotgun (WGS) entry which is preliminary data.</text>
</comment>
<feature type="compositionally biased region" description="Basic residues" evidence="1">
    <location>
        <begin position="114"/>
        <end position="124"/>
    </location>
</feature>
<keyword evidence="3" id="KW-1185">Reference proteome</keyword>
<dbReference type="Proteomes" id="UP000604046">
    <property type="component" value="Unassembled WGS sequence"/>
</dbReference>
<reference evidence="2" key="1">
    <citation type="submission" date="2021-02" db="EMBL/GenBank/DDBJ databases">
        <authorList>
            <person name="Dougan E. K."/>
            <person name="Rhodes N."/>
            <person name="Thang M."/>
            <person name="Chan C."/>
        </authorList>
    </citation>
    <scope>NUCLEOTIDE SEQUENCE</scope>
</reference>
<sequence length="124" mass="13343">MLMMLALAVAKAARDLGSLRKDNRLMLMMLALARESSAGLGKPEKRQPADADDARLGGPWQLAKAARDLGSLKKTTADADDARLGWPWQLAKAARDLGSLKKTTADADDARLGGSRKQRGTWEA</sequence>
<name>A0A812LNA5_9DINO</name>
<organism evidence="2 3">
    <name type="scientific">Symbiodinium natans</name>
    <dbReference type="NCBI Taxonomy" id="878477"/>
    <lineage>
        <taxon>Eukaryota</taxon>
        <taxon>Sar</taxon>
        <taxon>Alveolata</taxon>
        <taxon>Dinophyceae</taxon>
        <taxon>Suessiales</taxon>
        <taxon>Symbiodiniaceae</taxon>
        <taxon>Symbiodinium</taxon>
    </lineage>
</organism>
<feature type="compositionally biased region" description="Basic and acidic residues" evidence="1">
    <location>
        <begin position="42"/>
        <end position="55"/>
    </location>
</feature>
<evidence type="ECO:0000313" key="2">
    <source>
        <dbReference type="EMBL" id="CAE7250409.1"/>
    </source>
</evidence>
<evidence type="ECO:0000256" key="1">
    <source>
        <dbReference type="SAM" id="MobiDB-lite"/>
    </source>
</evidence>
<feature type="region of interest" description="Disordered" evidence="1">
    <location>
        <begin position="37"/>
        <end position="56"/>
    </location>
</feature>
<proteinExistence type="predicted"/>
<feature type="compositionally biased region" description="Basic and acidic residues" evidence="1">
    <location>
        <begin position="102"/>
        <end position="111"/>
    </location>
</feature>